<evidence type="ECO:0000313" key="17">
    <source>
        <dbReference type="RefSeq" id="XP_003741703.2"/>
    </source>
</evidence>
<dbReference type="InterPro" id="IPR029063">
    <property type="entry name" value="SAM-dependent_MTases_sf"/>
</dbReference>
<evidence type="ECO:0000259" key="15">
    <source>
        <dbReference type="Pfam" id="PF22528"/>
    </source>
</evidence>
<dbReference type="Pfam" id="PF13649">
    <property type="entry name" value="Methyltransf_25"/>
    <property type="match status" value="1"/>
</dbReference>
<dbReference type="InterPro" id="IPR036236">
    <property type="entry name" value="Znf_C2H2_sf"/>
</dbReference>
<dbReference type="SUPFAM" id="SSF57667">
    <property type="entry name" value="beta-beta-alpha zinc fingers"/>
    <property type="match status" value="1"/>
</dbReference>
<reference evidence="17" key="1">
    <citation type="submission" date="2025-08" db="UniProtKB">
        <authorList>
            <consortium name="RefSeq"/>
        </authorList>
    </citation>
    <scope>IDENTIFICATION</scope>
</reference>
<dbReference type="Pfam" id="PF22528">
    <property type="entry name" value="PRMT_C"/>
    <property type="match status" value="1"/>
</dbReference>
<dbReference type="EC" id="2.1.1.319" evidence="2"/>
<feature type="domain" description="Methyltransferase" evidence="13">
    <location>
        <begin position="216"/>
        <end position="311"/>
    </location>
</feature>
<dbReference type="PROSITE" id="PS51678">
    <property type="entry name" value="SAM_MT_PRMT"/>
    <property type="match status" value="1"/>
</dbReference>
<dbReference type="GO" id="GO:0005829">
    <property type="term" value="C:cytosol"/>
    <property type="evidence" value="ECO:0007669"/>
    <property type="project" value="UniProtKB-SubCell"/>
</dbReference>
<evidence type="ECO:0000256" key="4">
    <source>
        <dbReference type="ARBA" id="ARBA00022603"/>
    </source>
</evidence>
<dbReference type="AlphaFoldDB" id="A0AAJ6QRQ6"/>
<keyword evidence="6 12" id="KW-0949">S-adenosyl-L-methionine</keyword>
<feature type="domain" description="Protein arginine N-methyltransferase" evidence="15">
    <location>
        <begin position="316"/>
        <end position="475"/>
    </location>
</feature>
<dbReference type="GO" id="GO:0032259">
    <property type="term" value="P:methylation"/>
    <property type="evidence" value="ECO:0007669"/>
    <property type="project" value="UniProtKB-KW"/>
</dbReference>
<dbReference type="RefSeq" id="XP_003741703.2">
    <property type="nucleotide sequence ID" value="XM_003741655.3"/>
</dbReference>
<name>A0AAJ6QRQ6_9ACAR</name>
<dbReference type="CTD" id="419"/>
<sequence>MSSSDSSDYEEMDAEPVDAIPCVFCTEASSNDHELISHCAAKHGVQLNSVFARMKDVFDVIKAINYLRKEKPSPEEFSLLSSAQSPPWSDDKYLEPSIPNDPLLRVDFERSQDHNHDEDSMNDVAFLREQLDIAHQRIVQMQKTARVILDGRQGQPGDVKISRAVGDLKVSEDSGYIDSYSQIEIHETMLQDKRRTESYRDAIVTNTPMVKNRVCLDVGCGTGILSMFLARDGGASKVTGVDFSEIIYHAMDIVRENKLENIVHLVKGRLEDLELEPADVIISEWMGYFLIYESMLDTVIAARDKYLKPNGVMLPNRANMYLTLTDDMELYKQHVAFWDDVYGFKMSCLREPAIADGVVRQLAPESICGSTATIKTFNLYTVTVADTMSFRSPFELKSERDTTVTGLVGFFDACFDLPRKVVLSTDPRGEPTHWKQTTFLLPDPIKVSANDKICGTICVERSPRDRRGLEICIELDGRPPLKYHL</sequence>
<dbReference type="KEGG" id="goe:100908500"/>
<evidence type="ECO:0000256" key="6">
    <source>
        <dbReference type="ARBA" id="ARBA00022691"/>
    </source>
</evidence>
<evidence type="ECO:0000256" key="10">
    <source>
        <dbReference type="ARBA" id="ARBA00047384"/>
    </source>
</evidence>
<evidence type="ECO:0000256" key="1">
    <source>
        <dbReference type="ARBA" id="ARBA00004514"/>
    </source>
</evidence>
<dbReference type="InterPro" id="IPR049482">
    <property type="entry name" value="ANM3-like_C2H2_Zf"/>
</dbReference>
<dbReference type="InterPro" id="IPR055135">
    <property type="entry name" value="PRMT_dom"/>
</dbReference>
<gene>
    <name evidence="17" type="primary">LOC100908500</name>
</gene>
<comment type="catalytic activity">
    <reaction evidence="10">
        <text>L-arginyl-[protein] + 2 S-adenosyl-L-methionine = N(omega),N(omega)-dimethyl-L-arginyl-[protein] + 2 S-adenosyl-L-homocysteine + 2 H(+)</text>
        <dbReference type="Rhea" id="RHEA:48096"/>
        <dbReference type="Rhea" id="RHEA-COMP:10532"/>
        <dbReference type="Rhea" id="RHEA-COMP:11991"/>
        <dbReference type="ChEBI" id="CHEBI:15378"/>
        <dbReference type="ChEBI" id="CHEBI:29965"/>
        <dbReference type="ChEBI" id="CHEBI:57856"/>
        <dbReference type="ChEBI" id="CHEBI:59789"/>
        <dbReference type="ChEBI" id="CHEBI:61897"/>
        <dbReference type="EC" id="2.1.1.319"/>
    </reaction>
    <physiologicalReaction direction="left-to-right" evidence="10">
        <dbReference type="Rhea" id="RHEA:48097"/>
    </physiologicalReaction>
</comment>
<evidence type="ECO:0000256" key="9">
    <source>
        <dbReference type="ARBA" id="ARBA00022833"/>
    </source>
</evidence>
<protein>
    <recommendedName>
        <fullName evidence="2">type I protein arginine methyltransferase</fullName>
        <ecNumber evidence="2">2.1.1.319</ecNumber>
    </recommendedName>
</protein>
<proteinExistence type="predicted"/>
<dbReference type="InterPro" id="IPR025799">
    <property type="entry name" value="Arg_MeTrfase"/>
</dbReference>
<keyword evidence="3" id="KW-0963">Cytoplasm</keyword>
<comment type="subcellular location">
    <subcellularLocation>
        <location evidence="1">Cytoplasm</location>
        <location evidence="1">Cytosol</location>
    </subcellularLocation>
</comment>
<dbReference type="PANTHER" id="PTHR11006:SF53">
    <property type="entry name" value="PROTEIN ARGININE N-METHYLTRANSFERASE 3"/>
    <property type="match status" value="1"/>
</dbReference>
<evidence type="ECO:0000256" key="8">
    <source>
        <dbReference type="ARBA" id="ARBA00022771"/>
    </source>
</evidence>
<keyword evidence="7" id="KW-0479">Metal-binding</keyword>
<dbReference type="SUPFAM" id="SSF53335">
    <property type="entry name" value="S-adenosyl-L-methionine-dependent methyltransferases"/>
    <property type="match status" value="1"/>
</dbReference>
<dbReference type="Pfam" id="PF21137">
    <property type="entry name" value="ANM3_C2H2_Zf"/>
    <property type="match status" value="1"/>
</dbReference>
<dbReference type="Gene3D" id="3.40.50.150">
    <property type="entry name" value="Vaccinia Virus protein VP39"/>
    <property type="match status" value="1"/>
</dbReference>
<feature type="domain" description="Protein arginine N-methyltransferase 3-like C2H2 zinc finger" evidence="14">
    <location>
        <begin position="56"/>
        <end position="96"/>
    </location>
</feature>
<keyword evidence="4 12" id="KW-0489">Methyltransferase</keyword>
<evidence type="ECO:0000256" key="7">
    <source>
        <dbReference type="ARBA" id="ARBA00022723"/>
    </source>
</evidence>
<dbReference type="GO" id="GO:0005634">
    <property type="term" value="C:nucleus"/>
    <property type="evidence" value="ECO:0007669"/>
    <property type="project" value="TreeGrafter"/>
</dbReference>
<accession>A0AAJ6QRQ6</accession>
<keyword evidence="9" id="KW-0862">Zinc</keyword>
<dbReference type="FunFam" id="3.40.50.150:FF:000003">
    <property type="entry name" value="Blast:Protein arginine N-methyltransferase 1"/>
    <property type="match status" value="1"/>
</dbReference>
<dbReference type="Proteomes" id="UP000694867">
    <property type="component" value="Unplaced"/>
</dbReference>
<organism evidence="16 17">
    <name type="scientific">Galendromus occidentalis</name>
    <name type="common">western predatory mite</name>
    <dbReference type="NCBI Taxonomy" id="34638"/>
    <lineage>
        <taxon>Eukaryota</taxon>
        <taxon>Metazoa</taxon>
        <taxon>Ecdysozoa</taxon>
        <taxon>Arthropoda</taxon>
        <taxon>Chelicerata</taxon>
        <taxon>Arachnida</taxon>
        <taxon>Acari</taxon>
        <taxon>Parasitiformes</taxon>
        <taxon>Mesostigmata</taxon>
        <taxon>Gamasina</taxon>
        <taxon>Phytoseioidea</taxon>
        <taxon>Phytoseiidae</taxon>
        <taxon>Typhlodrominae</taxon>
        <taxon>Galendromus</taxon>
    </lineage>
</organism>
<keyword evidence="5 12" id="KW-0808">Transferase</keyword>
<comment type="catalytic activity">
    <reaction evidence="11">
        <text>L-arginyl-[protein] + S-adenosyl-L-methionine = N(omega)-methyl-L-arginyl-[protein] + S-adenosyl-L-homocysteine + H(+)</text>
        <dbReference type="Rhea" id="RHEA:48100"/>
        <dbReference type="Rhea" id="RHEA-COMP:10532"/>
        <dbReference type="Rhea" id="RHEA-COMP:11990"/>
        <dbReference type="ChEBI" id="CHEBI:15378"/>
        <dbReference type="ChEBI" id="CHEBI:29965"/>
        <dbReference type="ChEBI" id="CHEBI:57856"/>
        <dbReference type="ChEBI" id="CHEBI:59789"/>
        <dbReference type="ChEBI" id="CHEBI:65280"/>
    </reaction>
    <physiologicalReaction direction="left-to-right" evidence="11">
        <dbReference type="Rhea" id="RHEA:48101"/>
    </physiologicalReaction>
</comment>
<evidence type="ECO:0000259" key="13">
    <source>
        <dbReference type="Pfam" id="PF13649"/>
    </source>
</evidence>
<keyword evidence="8" id="KW-0863">Zinc-finger</keyword>
<dbReference type="CDD" id="cd02440">
    <property type="entry name" value="AdoMet_MTases"/>
    <property type="match status" value="1"/>
</dbReference>
<evidence type="ECO:0000256" key="3">
    <source>
        <dbReference type="ARBA" id="ARBA00022490"/>
    </source>
</evidence>
<dbReference type="GO" id="GO:0035242">
    <property type="term" value="F:protein-arginine omega-N asymmetric methyltransferase activity"/>
    <property type="evidence" value="ECO:0007669"/>
    <property type="project" value="UniProtKB-EC"/>
</dbReference>
<dbReference type="GO" id="GO:0008270">
    <property type="term" value="F:zinc ion binding"/>
    <property type="evidence" value="ECO:0007669"/>
    <property type="project" value="UniProtKB-KW"/>
</dbReference>
<evidence type="ECO:0000256" key="5">
    <source>
        <dbReference type="ARBA" id="ARBA00022679"/>
    </source>
</evidence>
<keyword evidence="16" id="KW-1185">Reference proteome</keyword>
<evidence type="ECO:0000313" key="16">
    <source>
        <dbReference type="Proteomes" id="UP000694867"/>
    </source>
</evidence>
<dbReference type="Gene3D" id="2.70.160.11">
    <property type="entry name" value="Hnrnp arginine n-methyltransferase1"/>
    <property type="match status" value="1"/>
</dbReference>
<evidence type="ECO:0000256" key="11">
    <source>
        <dbReference type="ARBA" id="ARBA00049303"/>
    </source>
</evidence>
<dbReference type="GO" id="GO:0042054">
    <property type="term" value="F:histone methyltransferase activity"/>
    <property type="evidence" value="ECO:0007669"/>
    <property type="project" value="TreeGrafter"/>
</dbReference>
<evidence type="ECO:0000259" key="14">
    <source>
        <dbReference type="Pfam" id="PF21137"/>
    </source>
</evidence>
<evidence type="ECO:0000256" key="12">
    <source>
        <dbReference type="PROSITE-ProRule" id="PRU01015"/>
    </source>
</evidence>
<dbReference type="GeneID" id="100908500"/>
<evidence type="ECO:0000256" key="2">
    <source>
        <dbReference type="ARBA" id="ARBA00011925"/>
    </source>
</evidence>
<dbReference type="InterPro" id="IPR041698">
    <property type="entry name" value="Methyltransf_25"/>
</dbReference>
<dbReference type="PANTHER" id="PTHR11006">
    <property type="entry name" value="PROTEIN ARGININE N-METHYLTRANSFERASE"/>
    <property type="match status" value="1"/>
</dbReference>